<keyword evidence="8 11" id="KW-0012">Acyltransferase</keyword>
<evidence type="ECO:0000256" key="5">
    <source>
        <dbReference type="ARBA" id="ARBA00022679"/>
    </source>
</evidence>
<comment type="similarity">
    <text evidence="2">Belongs to the IL-6 superfamily.</text>
</comment>
<keyword evidence="4" id="KW-0964">Secreted</keyword>
<keyword evidence="14" id="KW-1185">Reference proteome</keyword>
<evidence type="ECO:0000313" key="13">
    <source>
        <dbReference type="EMBL" id="OPJ74096.1"/>
    </source>
</evidence>
<evidence type="ECO:0000256" key="4">
    <source>
        <dbReference type="ARBA" id="ARBA00022525"/>
    </source>
</evidence>
<dbReference type="SUPFAM" id="SSF55729">
    <property type="entry name" value="Acyl-CoA N-acyltransferases (Nat)"/>
    <property type="match status" value="1"/>
</dbReference>
<dbReference type="GO" id="GO:0005125">
    <property type="term" value="F:cytokine activity"/>
    <property type="evidence" value="ECO:0007669"/>
    <property type="project" value="UniProtKB-KW"/>
</dbReference>
<evidence type="ECO:0000256" key="10">
    <source>
        <dbReference type="ARBA" id="ARBA00063092"/>
    </source>
</evidence>
<evidence type="ECO:0000256" key="7">
    <source>
        <dbReference type="ARBA" id="ARBA00023180"/>
    </source>
</evidence>
<dbReference type="GO" id="GO:0008284">
    <property type="term" value="P:positive regulation of cell population proliferation"/>
    <property type="evidence" value="ECO:0007669"/>
    <property type="project" value="UniProtKB-ARBA"/>
</dbReference>
<comment type="function">
    <text evidence="9">In complex with CRLF1, forms a heterodimeric neurotropic cytokine that plays a crucial role during neuronal development. Also stimulates B-cells. Binds to and activates the ILST/gp130 receptor.</text>
</comment>
<dbReference type="Pfam" id="PF06021">
    <property type="entry name" value="Gly_acyl_tr_N"/>
    <property type="match status" value="1"/>
</dbReference>
<keyword evidence="5 11" id="KW-0808">Transferase</keyword>
<keyword evidence="7" id="KW-0325">Glycoprotein</keyword>
<dbReference type="InterPro" id="IPR000182">
    <property type="entry name" value="GNAT_dom"/>
</dbReference>
<protein>
    <recommendedName>
        <fullName evidence="11">Glycine N-acyltransferase-like protein</fullName>
        <ecNumber evidence="11">2.3.1.-</ecNumber>
    </recommendedName>
</protein>
<dbReference type="AlphaFoldDB" id="A0A1V4JPG8"/>
<evidence type="ECO:0000256" key="3">
    <source>
        <dbReference type="ARBA" id="ARBA00022514"/>
    </source>
</evidence>
<comment type="similarity">
    <text evidence="11">Belongs to the glycine N-acyltransferase family.</text>
</comment>
<dbReference type="InterPro" id="IPR016181">
    <property type="entry name" value="Acyl_CoA_acyltransferase"/>
</dbReference>
<dbReference type="Pfam" id="PF08444">
    <property type="entry name" value="Gly_acyl_tr_C"/>
    <property type="match status" value="1"/>
</dbReference>
<dbReference type="SUPFAM" id="SSF47266">
    <property type="entry name" value="4-helical cytokines"/>
    <property type="match status" value="1"/>
</dbReference>
<dbReference type="PROSITE" id="PS51186">
    <property type="entry name" value="GNAT"/>
    <property type="match status" value="1"/>
</dbReference>
<evidence type="ECO:0000256" key="9">
    <source>
        <dbReference type="ARBA" id="ARBA00058915"/>
    </source>
</evidence>
<evidence type="ECO:0000256" key="6">
    <source>
        <dbReference type="ARBA" id="ARBA00022729"/>
    </source>
</evidence>
<dbReference type="Gene3D" id="3.40.630.30">
    <property type="match status" value="1"/>
</dbReference>
<dbReference type="Proteomes" id="UP000190648">
    <property type="component" value="Unassembled WGS sequence"/>
</dbReference>
<proteinExistence type="inferred from homology"/>
<keyword evidence="6" id="KW-0732">Signal</keyword>
<evidence type="ECO:0000256" key="8">
    <source>
        <dbReference type="ARBA" id="ARBA00023315"/>
    </source>
</evidence>
<dbReference type="InterPro" id="IPR015938">
    <property type="entry name" value="Glycine_N-acyltransferase_N"/>
</dbReference>
<sequence>MLNVAGELSGDSWGIFTFLCAALCNLPALPALNCSEELGAGQSIQKTYDLTRYLEHQLRTLAGTYLNYLGPPFNEPDFNPPRLARATERVPSATVDLDLWRGLTDNARLAANYRAYSRLLCYLRALDGQAGTAELRHRLGHFCSSLQGLVLSIAGVMSSLGYPLPVGPTGPSVPPGTSAAPNDFLKKMDDFWLLKELQTWLWRSAKDFNRLKKKVPPAVVTLRLEARGLTSVTACHTEAGTCWCHRLLQTPKLRPPGTMLILTCPAQLQRLEAILRRSLPLTLPVLGAVMNINRGNPAEFEVAVDSWPDFGAVLTRHSGKVPVDDCYRSMQAAFYRDVGAYRALLETPGCLPWDNAFYIIGLQDGVPTVSQDIAGTKGIEVAISNVYFYVHPDRNALPEPRLDPDVRVGSLSPAHVDLLNETWPYGGNDRSRQYLAEVLRLFPNLCLQDKAGQPISWALTNHFGMGTHGYTLPSHRRRGCMQAVMILSARRAQAHGYPSFGFTVTGNQPMQRLHNKLGFQRLPGFCHYVLHNPSLGSAGI</sequence>
<dbReference type="PANTHER" id="PTHR15298">
    <property type="entry name" value="L-COA N-ACYLTRANSFERASE-RELATED"/>
    <property type="match status" value="1"/>
</dbReference>
<dbReference type="GO" id="GO:0005615">
    <property type="term" value="C:extracellular space"/>
    <property type="evidence" value="ECO:0007669"/>
    <property type="project" value="UniProtKB-KW"/>
</dbReference>
<dbReference type="Gene3D" id="1.20.1250.10">
    <property type="match status" value="1"/>
</dbReference>
<dbReference type="OrthoDB" id="61870at2759"/>
<name>A0A1V4JPG8_PATFA</name>
<evidence type="ECO:0000313" key="14">
    <source>
        <dbReference type="Proteomes" id="UP000190648"/>
    </source>
</evidence>
<gene>
    <name evidence="13" type="primary">POLD4</name>
    <name evidence="13" type="ORF">AV530_013467</name>
</gene>
<dbReference type="FunFam" id="1.20.1250.10:FF:000005">
    <property type="entry name" value="cardiotrophin-like cytokine factor 1"/>
    <property type="match status" value="1"/>
</dbReference>
<dbReference type="EMBL" id="LSYS01006880">
    <property type="protein sequence ID" value="OPJ74096.1"/>
    <property type="molecule type" value="Genomic_DNA"/>
</dbReference>
<evidence type="ECO:0000256" key="11">
    <source>
        <dbReference type="RuleBase" id="RU368002"/>
    </source>
</evidence>
<evidence type="ECO:0000256" key="2">
    <source>
        <dbReference type="ARBA" id="ARBA00007432"/>
    </source>
</evidence>
<dbReference type="GO" id="GO:0047961">
    <property type="term" value="F:glycine N-acyltransferase activity"/>
    <property type="evidence" value="ECO:0007669"/>
    <property type="project" value="InterPro"/>
</dbReference>
<comment type="subcellular location">
    <subcellularLocation>
        <location evidence="1">Secreted</location>
    </subcellularLocation>
</comment>
<keyword evidence="3" id="KW-0202">Cytokine</keyword>
<reference evidence="13 14" key="1">
    <citation type="submission" date="2016-02" db="EMBL/GenBank/DDBJ databases">
        <title>Band-tailed pigeon sequencing and assembly.</title>
        <authorList>
            <person name="Soares A.E."/>
            <person name="Novak B.J."/>
            <person name="Rice E.S."/>
            <person name="O'Connell B."/>
            <person name="Chang D."/>
            <person name="Weber S."/>
            <person name="Shapiro B."/>
        </authorList>
    </citation>
    <scope>NUCLEOTIDE SEQUENCE [LARGE SCALE GENOMIC DNA]</scope>
    <source>
        <strain evidence="13">BTP2013</strain>
        <tissue evidence="13">Blood</tissue>
    </source>
</reference>
<feature type="domain" description="N-acetyltransferase" evidence="12">
    <location>
        <begin position="400"/>
        <end position="540"/>
    </location>
</feature>
<dbReference type="STRING" id="372326.A0A1V4JPG8"/>
<comment type="caution">
    <text evidence="13">The sequence shown here is derived from an EMBL/GenBank/DDBJ whole genome shotgun (WGS) entry which is preliminary data.</text>
</comment>
<organism evidence="13 14">
    <name type="scientific">Patagioenas fasciata monilis</name>
    <dbReference type="NCBI Taxonomy" id="372326"/>
    <lineage>
        <taxon>Eukaryota</taxon>
        <taxon>Metazoa</taxon>
        <taxon>Chordata</taxon>
        <taxon>Craniata</taxon>
        <taxon>Vertebrata</taxon>
        <taxon>Euteleostomi</taxon>
        <taxon>Archelosauria</taxon>
        <taxon>Archosauria</taxon>
        <taxon>Dinosauria</taxon>
        <taxon>Saurischia</taxon>
        <taxon>Theropoda</taxon>
        <taxon>Coelurosauria</taxon>
        <taxon>Aves</taxon>
        <taxon>Neognathae</taxon>
        <taxon>Neoaves</taxon>
        <taxon>Columbimorphae</taxon>
        <taxon>Columbiformes</taxon>
        <taxon>Columbidae</taxon>
        <taxon>Patagioenas</taxon>
    </lineage>
</organism>
<dbReference type="GO" id="GO:0005739">
    <property type="term" value="C:mitochondrion"/>
    <property type="evidence" value="ECO:0007669"/>
    <property type="project" value="InterPro"/>
</dbReference>
<dbReference type="Pfam" id="PF06875">
    <property type="entry name" value="PRF"/>
    <property type="match status" value="1"/>
</dbReference>
<dbReference type="InterPro" id="IPR013652">
    <property type="entry name" value="Glycine_N-acyltransferase_C"/>
</dbReference>
<dbReference type="InterPro" id="IPR009079">
    <property type="entry name" value="4_helix_cytokine-like_core"/>
</dbReference>
<evidence type="ECO:0000259" key="12">
    <source>
        <dbReference type="PROSITE" id="PS51186"/>
    </source>
</evidence>
<dbReference type="InterPro" id="IPR010313">
    <property type="entry name" value="Glycine_N-acyltransferase"/>
</dbReference>
<evidence type="ECO:0000256" key="1">
    <source>
        <dbReference type="ARBA" id="ARBA00004613"/>
    </source>
</evidence>
<dbReference type="PANTHER" id="PTHR15298:SF1">
    <property type="entry name" value="GLYCINE N-ACYLTRANSFERASE-LIKE PROTEIN"/>
    <property type="match status" value="1"/>
</dbReference>
<dbReference type="EC" id="2.3.1.-" evidence="11"/>
<comment type="subunit">
    <text evidence="10">Forms a heteromeric complex with cardiotrophin-like cytokine CRLF1/CLF-1; the CRLF1-CLCF1 complex is a ligand for the ciliary neurotrophic factor receptor/CNTFR. The CRLF1-CLCF1 heterodimer binds SORL1 (via N-terminal ectodomain); within this complex, the interaction is mediated predominantly by the CRLF1 moiety. The tripartite signaling complex formed by CRLF1, CLCF1 and CNTFR also binds SORL1.</text>
</comment>
<accession>A0A1V4JPG8</accession>
<dbReference type="GO" id="GO:0097696">
    <property type="term" value="P:cell surface receptor signaling pathway via STAT"/>
    <property type="evidence" value="ECO:0007669"/>
    <property type="project" value="UniProtKB-ARBA"/>
</dbReference>
<dbReference type="InterPro" id="IPR010681">
    <property type="entry name" value="PRF/CT"/>
</dbReference>